<evidence type="ECO:0000256" key="1">
    <source>
        <dbReference type="SAM" id="MobiDB-lite"/>
    </source>
</evidence>
<proteinExistence type="predicted"/>
<dbReference type="Proteomes" id="UP001589707">
    <property type="component" value="Unassembled WGS sequence"/>
</dbReference>
<comment type="caution">
    <text evidence="2">The sequence shown here is derived from an EMBL/GenBank/DDBJ whole genome shotgun (WGS) entry which is preliminary data.</text>
</comment>
<dbReference type="Pfam" id="PF11070">
    <property type="entry name" value="DUF2871"/>
    <property type="match status" value="1"/>
</dbReference>
<keyword evidence="3" id="KW-1185">Reference proteome</keyword>
<evidence type="ECO:0000313" key="3">
    <source>
        <dbReference type="Proteomes" id="UP001589707"/>
    </source>
</evidence>
<gene>
    <name evidence="2" type="ORF">ACFFN1_03390</name>
</gene>
<feature type="region of interest" description="Disordered" evidence="1">
    <location>
        <begin position="29"/>
        <end position="51"/>
    </location>
</feature>
<name>A0ABV5WZ79_9MICO</name>
<feature type="compositionally biased region" description="Polar residues" evidence="1">
    <location>
        <begin position="36"/>
        <end position="51"/>
    </location>
</feature>
<evidence type="ECO:0000313" key="2">
    <source>
        <dbReference type="EMBL" id="MFB9775461.1"/>
    </source>
</evidence>
<sequence length="51" mass="5536">MTALLRAATTYLILGLAAGLYYREFTKANDFPPASSPSSRPLTPTCWRSAS</sequence>
<protein>
    <submittedName>
        <fullName evidence="2">DUF2871 family protein</fullName>
    </submittedName>
</protein>
<organism evidence="2 3">
    <name type="scientific">Brevibacterium otitidis</name>
    <dbReference type="NCBI Taxonomy" id="53364"/>
    <lineage>
        <taxon>Bacteria</taxon>
        <taxon>Bacillati</taxon>
        <taxon>Actinomycetota</taxon>
        <taxon>Actinomycetes</taxon>
        <taxon>Micrococcales</taxon>
        <taxon>Brevibacteriaceae</taxon>
        <taxon>Brevibacterium</taxon>
    </lineage>
</organism>
<dbReference type="InterPro" id="IPR021299">
    <property type="entry name" value="DUF2871"/>
</dbReference>
<reference evidence="2 3" key="1">
    <citation type="submission" date="2024-09" db="EMBL/GenBank/DDBJ databases">
        <authorList>
            <person name="Sun Q."/>
            <person name="Mori K."/>
        </authorList>
    </citation>
    <scope>NUCLEOTIDE SEQUENCE [LARGE SCALE GENOMIC DNA]</scope>
    <source>
        <strain evidence="2 3">JCM 11683</strain>
    </source>
</reference>
<dbReference type="EMBL" id="JBHMAU010000026">
    <property type="protein sequence ID" value="MFB9775461.1"/>
    <property type="molecule type" value="Genomic_DNA"/>
</dbReference>
<dbReference type="RefSeq" id="WP_376838618.1">
    <property type="nucleotide sequence ID" value="NZ_JBHMAU010000026.1"/>
</dbReference>
<accession>A0ABV5WZ79</accession>